<evidence type="ECO:0008006" key="4">
    <source>
        <dbReference type="Google" id="ProtNLM"/>
    </source>
</evidence>
<feature type="transmembrane region" description="Helical" evidence="1">
    <location>
        <begin position="6"/>
        <end position="24"/>
    </location>
</feature>
<protein>
    <recommendedName>
        <fullName evidence="4">Lipoprotein</fullName>
    </recommendedName>
</protein>
<sequence length="133" mass="15549">MINRVFVMYLLSGLIFLFSCNLFVKPEDIEKSNFTDKQRLKALEAIKSQLNGDFKKIARVDKYFEQVGDSKRDVVLQLFLIGFEYIKVKESKDVSSNIDALKSDFESKLKQFNYTEDDFNSLVEEFTKFIESV</sequence>
<name>A0A0A7UX92_9SPIR</name>
<accession>A0A0A7UX92</accession>
<geneLocation type="plasmid" evidence="2 3">
    <name>lp54</name>
</geneLocation>
<evidence type="ECO:0000256" key="1">
    <source>
        <dbReference type="SAM" id="Phobius"/>
    </source>
</evidence>
<keyword evidence="1" id="KW-0472">Membrane</keyword>
<dbReference type="HOGENOM" id="CLU_1902629_0_0_12"/>
<reference evidence="2 3" key="1">
    <citation type="journal article" date="2015" name="Genome Announc.">
        <title>Genome Sequence of Borrelia chilensis VA1, a South American Member of the Lyme Borreliosis Group.</title>
        <authorList>
            <person name="Huang W."/>
            <person name="Ojaimi C."/>
            <person name="Fallon J.T."/>
            <person name="Travisany D."/>
            <person name="Maass A."/>
            <person name="Ivanova L."/>
            <person name="Tomova A."/>
            <person name="Gonzalez-Acuna D."/>
            <person name="Godfrey H.P."/>
            <person name="Cabello F.C."/>
        </authorList>
    </citation>
    <scope>NUCLEOTIDE SEQUENCE [LARGE SCALE GENOMIC DNA]</scope>
    <source>
        <strain evidence="2 3">VA1</strain>
        <plasmid evidence="2">lp54</plasmid>
    </source>
</reference>
<keyword evidence="2" id="KW-0614">Plasmid</keyword>
<dbReference type="EMBL" id="CP009912">
    <property type="protein sequence ID" value="AJA90715.1"/>
    <property type="molecule type" value="Genomic_DNA"/>
</dbReference>
<dbReference type="Proteomes" id="UP000030940">
    <property type="component" value="Plasmid lp54"/>
</dbReference>
<organism evidence="2 3">
    <name type="scientific">Borreliella chilensis</name>
    <dbReference type="NCBI Taxonomy" id="1245910"/>
    <lineage>
        <taxon>Bacteria</taxon>
        <taxon>Pseudomonadati</taxon>
        <taxon>Spirochaetota</taxon>
        <taxon>Spirochaetia</taxon>
        <taxon>Spirochaetales</taxon>
        <taxon>Borreliaceae</taxon>
        <taxon>Borreliella</taxon>
    </lineage>
</organism>
<proteinExistence type="predicted"/>
<evidence type="ECO:0000313" key="2">
    <source>
        <dbReference type="EMBL" id="AJA90715.1"/>
    </source>
</evidence>
<keyword evidence="1" id="KW-1133">Transmembrane helix</keyword>
<dbReference type="AlphaFoldDB" id="A0A0A7UX92"/>
<dbReference type="PROSITE" id="PS51257">
    <property type="entry name" value="PROKAR_LIPOPROTEIN"/>
    <property type="match status" value="1"/>
</dbReference>
<keyword evidence="1" id="KW-0812">Transmembrane</keyword>
<dbReference type="KEGG" id="bchi:OY14_04505"/>
<gene>
    <name evidence="2" type="ORF">OY14_04505</name>
</gene>
<evidence type="ECO:0000313" key="3">
    <source>
        <dbReference type="Proteomes" id="UP000030940"/>
    </source>
</evidence>
<keyword evidence="3" id="KW-1185">Reference proteome</keyword>